<sequence>MLYIKPFTSEDGLPQFAEAFREGRLSYIAFSGKEIIGHIFYRARPDRLFIEEVESGGDLGLFDGLIRAVADAAVTAGLPCVEFGPKVDKASLSVLSVPVDGQNCLGSLPAFLHNCKSCNFS</sequence>
<dbReference type="AlphaFoldDB" id="A0A9D1JYG9"/>
<name>A0A9D1JYG9_9FIRM</name>
<gene>
    <name evidence="1" type="ORF">IAB51_00160</name>
</gene>
<organism evidence="1 2">
    <name type="scientific">Candidatus Merdivicinus excrementipullorum</name>
    <dbReference type="NCBI Taxonomy" id="2840867"/>
    <lineage>
        <taxon>Bacteria</taxon>
        <taxon>Bacillati</taxon>
        <taxon>Bacillota</taxon>
        <taxon>Clostridia</taxon>
        <taxon>Eubacteriales</taxon>
        <taxon>Oscillospiraceae</taxon>
        <taxon>Oscillospiraceae incertae sedis</taxon>
        <taxon>Candidatus Merdivicinus</taxon>
    </lineage>
</organism>
<evidence type="ECO:0000313" key="1">
    <source>
        <dbReference type="EMBL" id="HIS75200.1"/>
    </source>
</evidence>
<reference evidence="1" key="2">
    <citation type="journal article" date="2021" name="PeerJ">
        <title>Extensive microbial diversity within the chicken gut microbiome revealed by metagenomics and culture.</title>
        <authorList>
            <person name="Gilroy R."/>
            <person name="Ravi A."/>
            <person name="Getino M."/>
            <person name="Pursley I."/>
            <person name="Horton D.L."/>
            <person name="Alikhan N.F."/>
            <person name="Baker D."/>
            <person name="Gharbi K."/>
            <person name="Hall N."/>
            <person name="Watson M."/>
            <person name="Adriaenssens E.M."/>
            <person name="Foster-Nyarko E."/>
            <person name="Jarju S."/>
            <person name="Secka A."/>
            <person name="Antonio M."/>
            <person name="Oren A."/>
            <person name="Chaudhuri R.R."/>
            <person name="La Ragione R."/>
            <person name="Hildebrand F."/>
            <person name="Pallen M.J."/>
        </authorList>
    </citation>
    <scope>NUCLEOTIDE SEQUENCE</scope>
    <source>
        <strain evidence="1">CHK199-13235</strain>
    </source>
</reference>
<accession>A0A9D1JYG9</accession>
<evidence type="ECO:0000313" key="2">
    <source>
        <dbReference type="Proteomes" id="UP000824002"/>
    </source>
</evidence>
<proteinExistence type="predicted"/>
<comment type="caution">
    <text evidence="1">The sequence shown here is derived from an EMBL/GenBank/DDBJ whole genome shotgun (WGS) entry which is preliminary data.</text>
</comment>
<protein>
    <submittedName>
        <fullName evidence="1">Uncharacterized protein</fullName>
    </submittedName>
</protein>
<dbReference type="EMBL" id="DVJP01000003">
    <property type="protein sequence ID" value="HIS75200.1"/>
    <property type="molecule type" value="Genomic_DNA"/>
</dbReference>
<reference evidence="1" key="1">
    <citation type="submission" date="2020-10" db="EMBL/GenBank/DDBJ databases">
        <authorList>
            <person name="Gilroy R."/>
        </authorList>
    </citation>
    <scope>NUCLEOTIDE SEQUENCE</scope>
    <source>
        <strain evidence="1">CHK199-13235</strain>
    </source>
</reference>
<dbReference type="Proteomes" id="UP000824002">
    <property type="component" value="Unassembled WGS sequence"/>
</dbReference>